<name>A0A6B3BXX4_9ACTN</name>
<gene>
    <name evidence="2" type="ORF">G3I71_25530</name>
</gene>
<organism evidence="2">
    <name type="scientific">Streptomyces sp. SID12501</name>
    <dbReference type="NCBI Taxonomy" id="2706042"/>
    <lineage>
        <taxon>Bacteria</taxon>
        <taxon>Bacillati</taxon>
        <taxon>Actinomycetota</taxon>
        <taxon>Actinomycetes</taxon>
        <taxon>Kitasatosporales</taxon>
        <taxon>Streptomycetaceae</taxon>
        <taxon>Streptomyces</taxon>
    </lineage>
</organism>
<protein>
    <recommendedName>
        <fullName evidence="3">Calcium-binding protein</fullName>
    </recommendedName>
</protein>
<accession>A0A6B3BXX4</accession>
<dbReference type="RefSeq" id="WP_164317618.1">
    <property type="nucleotide sequence ID" value="NZ_JAAGLU010000021.1"/>
</dbReference>
<comment type="caution">
    <text evidence="2">The sequence shown here is derived from an EMBL/GenBank/DDBJ whole genome shotgun (WGS) entry which is preliminary data.</text>
</comment>
<dbReference type="EMBL" id="JAAGLU010000021">
    <property type="protein sequence ID" value="NEC89096.1"/>
    <property type="molecule type" value="Genomic_DNA"/>
</dbReference>
<feature type="signal peptide" evidence="1">
    <location>
        <begin position="1"/>
        <end position="25"/>
    </location>
</feature>
<keyword evidence="1" id="KW-0732">Signal</keyword>
<dbReference type="AlphaFoldDB" id="A0A6B3BXX4"/>
<sequence>MRIRATVATATAAAVSVALAVTALAAPASGADQDDSATTFSNIDVNHDWQDYTVGVDAATKRLIPISATLSDPSGVKSVSIELRRGDDAEKPDAVITAGAHCHKTNEITSWCEALLTANPKVNLHSNALAGLWYLSFVATDGEGNVTRGDGLTDLTSFARVKRTTYMSQTDAGPEPVTKGKNLTVKAQMTVASWETNKNVPLVGHQLLLQYRKGTSGPFKTLKKVKTDRNGWATATVQAAADGAYRYTFEGTNLTMPAAGWTDYVDVK</sequence>
<feature type="chain" id="PRO_5025524461" description="Calcium-binding protein" evidence="1">
    <location>
        <begin position="26"/>
        <end position="268"/>
    </location>
</feature>
<proteinExistence type="predicted"/>
<reference evidence="2" key="1">
    <citation type="submission" date="2020-01" db="EMBL/GenBank/DDBJ databases">
        <title>Insect and environment-associated Actinomycetes.</title>
        <authorList>
            <person name="Currrie C."/>
            <person name="Chevrette M."/>
            <person name="Carlson C."/>
            <person name="Stubbendieck R."/>
            <person name="Wendt-Pienkowski E."/>
        </authorList>
    </citation>
    <scope>NUCLEOTIDE SEQUENCE</scope>
    <source>
        <strain evidence="2">SID12501</strain>
    </source>
</reference>
<evidence type="ECO:0008006" key="3">
    <source>
        <dbReference type="Google" id="ProtNLM"/>
    </source>
</evidence>
<evidence type="ECO:0000256" key="1">
    <source>
        <dbReference type="SAM" id="SignalP"/>
    </source>
</evidence>
<evidence type="ECO:0000313" key="2">
    <source>
        <dbReference type="EMBL" id="NEC89096.1"/>
    </source>
</evidence>